<comment type="subcellular location">
    <subcellularLocation>
        <location evidence="2">Membrane</location>
    </subcellularLocation>
</comment>
<keyword evidence="8 13" id="KW-1133">Transmembrane helix</keyword>
<evidence type="ECO:0000256" key="11">
    <source>
        <dbReference type="ARBA" id="ARBA00025912"/>
    </source>
</evidence>
<evidence type="ECO:0000256" key="13">
    <source>
        <dbReference type="SAM" id="Phobius"/>
    </source>
</evidence>
<dbReference type="PANTHER" id="PTHR41910:SF1">
    <property type="entry name" value="SUCCINATE DEHYDROGENASE HYDROPHOBIC MEMBRANE ANCHOR SUBUNIT"/>
    <property type="match status" value="1"/>
</dbReference>
<evidence type="ECO:0000256" key="6">
    <source>
        <dbReference type="ARBA" id="ARBA00022692"/>
    </source>
</evidence>
<evidence type="ECO:0000256" key="5">
    <source>
        <dbReference type="ARBA" id="ARBA00022617"/>
    </source>
</evidence>
<dbReference type="SUPFAM" id="SSF81343">
    <property type="entry name" value="Fumarate reductase respiratory complex transmembrane subunits"/>
    <property type="match status" value="1"/>
</dbReference>
<proteinExistence type="inferred from homology"/>
<keyword evidence="15" id="KW-1185">Reference proteome</keyword>
<sequence length="117" mass="13068">MRRNDRRARTHASWLAFAVHRISGLLLLAFLPVHFWTLGLALQGEAALDGALRWYEAPIFKFGEWALVLCLALHLAGGVRLLWIEFAPWQGLRRGWIAAGTLASLAVSVLFAFNMLG</sequence>
<protein>
    <recommendedName>
        <fullName evidence="4">Succinate dehydrogenase cytochrome b556 subunit</fullName>
    </recommendedName>
</protein>
<evidence type="ECO:0000256" key="12">
    <source>
        <dbReference type="PIRSR" id="PIRSR000178-1"/>
    </source>
</evidence>
<dbReference type="AlphaFoldDB" id="A0A261RQQ0"/>
<dbReference type="PANTHER" id="PTHR41910">
    <property type="entry name" value="SUCCINATE DEHYDROGENASE 2 MEMBRANE SUBUNIT SDHC"/>
    <property type="match status" value="1"/>
</dbReference>
<feature type="transmembrane region" description="Helical" evidence="13">
    <location>
        <begin position="95"/>
        <end position="116"/>
    </location>
</feature>
<dbReference type="EMBL" id="NEVK01000001">
    <property type="protein sequence ID" value="OZI27305.1"/>
    <property type="molecule type" value="Genomic_DNA"/>
</dbReference>
<dbReference type="InterPro" id="IPR014314">
    <property type="entry name" value="Succ_DH_cytb556"/>
</dbReference>
<reference evidence="15" key="1">
    <citation type="submission" date="2017-05" db="EMBL/GenBank/DDBJ databases">
        <title>Complete and WGS of Bordetella genogroups.</title>
        <authorList>
            <person name="Spilker T."/>
            <person name="Lipuma J."/>
        </authorList>
    </citation>
    <scope>NUCLEOTIDE SEQUENCE [LARGE SCALE GENOMIC DNA]</scope>
    <source>
        <strain evidence="15">AU18089</strain>
    </source>
</reference>
<evidence type="ECO:0000256" key="9">
    <source>
        <dbReference type="ARBA" id="ARBA00023004"/>
    </source>
</evidence>
<dbReference type="GO" id="GO:0009055">
    <property type="term" value="F:electron transfer activity"/>
    <property type="evidence" value="ECO:0007669"/>
    <property type="project" value="InterPro"/>
</dbReference>
<keyword evidence="10 13" id="KW-0472">Membrane</keyword>
<feature type="transmembrane region" description="Helical" evidence="13">
    <location>
        <begin position="65"/>
        <end position="83"/>
    </location>
</feature>
<dbReference type="NCBIfam" id="TIGR02970">
    <property type="entry name" value="succ_dehyd_cytB"/>
    <property type="match status" value="1"/>
</dbReference>
<keyword evidence="5 12" id="KW-0349">Heme</keyword>
<keyword evidence="7 12" id="KW-0479">Metal-binding</keyword>
<dbReference type="InterPro" id="IPR000701">
    <property type="entry name" value="SuccDH_FuR_B_TM-su"/>
</dbReference>
<evidence type="ECO:0000313" key="15">
    <source>
        <dbReference type="Proteomes" id="UP000216947"/>
    </source>
</evidence>
<dbReference type="GO" id="GO:0046872">
    <property type="term" value="F:metal ion binding"/>
    <property type="evidence" value="ECO:0007669"/>
    <property type="project" value="UniProtKB-KW"/>
</dbReference>
<dbReference type="PIRSF" id="PIRSF000178">
    <property type="entry name" value="SDH_cyt_b560"/>
    <property type="match status" value="1"/>
</dbReference>
<comment type="caution">
    <text evidence="14">The sequence shown here is derived from an EMBL/GenBank/DDBJ whole genome shotgun (WGS) entry which is preliminary data.</text>
</comment>
<dbReference type="Proteomes" id="UP000216947">
    <property type="component" value="Unassembled WGS sequence"/>
</dbReference>
<dbReference type="GO" id="GO:0006099">
    <property type="term" value="P:tricarboxylic acid cycle"/>
    <property type="evidence" value="ECO:0007669"/>
    <property type="project" value="InterPro"/>
</dbReference>
<dbReference type="InterPro" id="IPR039023">
    <property type="entry name" value="SdhC_prok"/>
</dbReference>
<evidence type="ECO:0000256" key="4">
    <source>
        <dbReference type="ARBA" id="ARBA00020076"/>
    </source>
</evidence>
<evidence type="ECO:0000256" key="2">
    <source>
        <dbReference type="ARBA" id="ARBA00004370"/>
    </source>
</evidence>
<organism evidence="14 15">
    <name type="scientific">Bordetella genomosp. 7</name>
    <dbReference type="NCBI Taxonomy" id="1416805"/>
    <lineage>
        <taxon>Bacteria</taxon>
        <taxon>Pseudomonadati</taxon>
        <taxon>Pseudomonadota</taxon>
        <taxon>Betaproteobacteria</taxon>
        <taxon>Burkholderiales</taxon>
        <taxon>Alcaligenaceae</taxon>
        <taxon>Bordetella</taxon>
    </lineage>
</organism>
<dbReference type="Pfam" id="PF01127">
    <property type="entry name" value="Sdh_cyt"/>
    <property type="match status" value="1"/>
</dbReference>
<evidence type="ECO:0000256" key="3">
    <source>
        <dbReference type="ARBA" id="ARBA00007244"/>
    </source>
</evidence>
<evidence type="ECO:0000256" key="8">
    <source>
        <dbReference type="ARBA" id="ARBA00022989"/>
    </source>
</evidence>
<accession>A0A261RQQ0</accession>
<evidence type="ECO:0000256" key="10">
    <source>
        <dbReference type="ARBA" id="ARBA00023136"/>
    </source>
</evidence>
<comment type="subunit">
    <text evidence="11">Part of an enzyme complex containing four subunits: a flavoprotein, an iron-sulfur protein, plus two membrane-anchoring proteins, SdhC and SdhD. The complex can form homotrimers.</text>
</comment>
<comment type="similarity">
    <text evidence="3">Belongs to the cytochrome b560 family.</text>
</comment>
<evidence type="ECO:0000256" key="1">
    <source>
        <dbReference type="ARBA" id="ARBA00004050"/>
    </source>
</evidence>
<keyword evidence="6 13" id="KW-0812">Transmembrane</keyword>
<gene>
    <name evidence="14" type="ORF">CAL19_00795</name>
</gene>
<dbReference type="InterPro" id="IPR034804">
    <property type="entry name" value="SQR/QFR_C/D"/>
</dbReference>
<dbReference type="GO" id="GO:0016020">
    <property type="term" value="C:membrane"/>
    <property type="evidence" value="ECO:0007669"/>
    <property type="project" value="UniProtKB-SubCell"/>
</dbReference>
<comment type="cofactor">
    <cofactor evidence="12">
        <name>heme</name>
        <dbReference type="ChEBI" id="CHEBI:30413"/>
    </cofactor>
    <text evidence="12">The heme is bound between the two transmembrane subunits.</text>
</comment>
<name>A0A261RQQ0_9BORD</name>
<evidence type="ECO:0000256" key="7">
    <source>
        <dbReference type="ARBA" id="ARBA00022723"/>
    </source>
</evidence>
<dbReference type="Gene3D" id="1.20.1300.10">
    <property type="entry name" value="Fumarate reductase/succinate dehydrogenase, transmembrane subunit"/>
    <property type="match status" value="1"/>
</dbReference>
<feature type="binding site" description="axial binding residue" evidence="12">
    <location>
        <position position="74"/>
    </location>
    <ligand>
        <name>heme</name>
        <dbReference type="ChEBI" id="CHEBI:30413"/>
        <note>ligand shared with second transmembrane subunit</note>
    </ligand>
    <ligandPart>
        <name>Fe</name>
        <dbReference type="ChEBI" id="CHEBI:18248"/>
    </ligandPart>
</feature>
<evidence type="ECO:0000313" key="14">
    <source>
        <dbReference type="EMBL" id="OZI27305.1"/>
    </source>
</evidence>
<dbReference type="RefSeq" id="WP_026640842.1">
    <property type="nucleotide sequence ID" value="NZ_NEVK01000001.1"/>
</dbReference>
<keyword evidence="9 12" id="KW-0408">Iron</keyword>
<comment type="function">
    <text evidence="1">Membrane-anchoring subunit of succinate dehydrogenase (SDH).</text>
</comment>